<dbReference type="AlphaFoldDB" id="A0A9P6FRM8"/>
<evidence type="ECO:0000313" key="3">
    <source>
        <dbReference type="Proteomes" id="UP000780801"/>
    </source>
</evidence>
<evidence type="ECO:0000256" key="1">
    <source>
        <dbReference type="SAM" id="MobiDB-lite"/>
    </source>
</evidence>
<dbReference type="Proteomes" id="UP000780801">
    <property type="component" value="Unassembled WGS sequence"/>
</dbReference>
<keyword evidence="3" id="KW-1185">Reference proteome</keyword>
<feature type="region of interest" description="Disordered" evidence="1">
    <location>
        <begin position="51"/>
        <end position="95"/>
    </location>
</feature>
<protein>
    <submittedName>
        <fullName evidence="2">Uncharacterized protein</fullName>
    </submittedName>
</protein>
<evidence type="ECO:0000313" key="2">
    <source>
        <dbReference type="EMBL" id="KAF9580172.1"/>
    </source>
</evidence>
<organism evidence="2 3">
    <name type="scientific">Lunasporangiospora selenospora</name>
    <dbReference type="NCBI Taxonomy" id="979761"/>
    <lineage>
        <taxon>Eukaryota</taxon>
        <taxon>Fungi</taxon>
        <taxon>Fungi incertae sedis</taxon>
        <taxon>Mucoromycota</taxon>
        <taxon>Mortierellomycotina</taxon>
        <taxon>Mortierellomycetes</taxon>
        <taxon>Mortierellales</taxon>
        <taxon>Mortierellaceae</taxon>
        <taxon>Lunasporangiospora</taxon>
    </lineage>
</organism>
<accession>A0A9P6FRM8</accession>
<comment type="caution">
    <text evidence="2">The sequence shown here is derived from an EMBL/GenBank/DDBJ whole genome shotgun (WGS) entry which is preliminary data.</text>
</comment>
<reference evidence="2" key="1">
    <citation type="journal article" date="2020" name="Fungal Divers.">
        <title>Resolving the Mortierellaceae phylogeny through synthesis of multi-gene phylogenetics and phylogenomics.</title>
        <authorList>
            <person name="Vandepol N."/>
            <person name="Liber J."/>
            <person name="Desiro A."/>
            <person name="Na H."/>
            <person name="Kennedy M."/>
            <person name="Barry K."/>
            <person name="Grigoriev I.V."/>
            <person name="Miller A.N."/>
            <person name="O'Donnell K."/>
            <person name="Stajich J.E."/>
            <person name="Bonito G."/>
        </authorList>
    </citation>
    <scope>NUCLEOTIDE SEQUENCE</scope>
    <source>
        <strain evidence="2">KOD1015</strain>
    </source>
</reference>
<feature type="compositionally biased region" description="Polar residues" evidence="1">
    <location>
        <begin position="74"/>
        <end position="86"/>
    </location>
</feature>
<dbReference type="OrthoDB" id="2435588at2759"/>
<gene>
    <name evidence="2" type="ORF">BGW38_003290</name>
</gene>
<dbReference type="EMBL" id="JAABOA010002237">
    <property type="protein sequence ID" value="KAF9580172.1"/>
    <property type="molecule type" value="Genomic_DNA"/>
</dbReference>
<sequence>MTNPDSEDFGDFDVKDISSMLKDMDSLELALDTFEGKKSTSRTDRLTANLASLLNAQAQPNPFQGTEEQAKPSEPSTGSKNTIAPSQDQQQEQQS</sequence>
<proteinExistence type="predicted"/>
<name>A0A9P6FRM8_9FUNG</name>